<evidence type="ECO:0000259" key="6">
    <source>
        <dbReference type="PROSITE" id="PS50003"/>
    </source>
</evidence>
<dbReference type="GeneID" id="108273756"/>
<dbReference type="Gene3D" id="2.30.30.40">
    <property type="entry name" value="SH3 Domains"/>
    <property type="match status" value="1"/>
</dbReference>
<dbReference type="InterPro" id="IPR000219">
    <property type="entry name" value="DH_dom"/>
</dbReference>
<feature type="domain" description="DH" evidence="7">
    <location>
        <begin position="531"/>
        <end position="715"/>
    </location>
</feature>
<dbReference type="SMART" id="SM00325">
    <property type="entry name" value="RhoGEF"/>
    <property type="match status" value="1"/>
</dbReference>
<dbReference type="RefSeq" id="XP_017338738.1">
    <property type="nucleotide sequence ID" value="XM_017483249.3"/>
</dbReference>
<dbReference type="OrthoDB" id="27593at2759"/>
<feature type="region of interest" description="Disordered" evidence="4">
    <location>
        <begin position="375"/>
        <end position="437"/>
    </location>
</feature>
<dbReference type="InterPro" id="IPR001849">
    <property type="entry name" value="PH_domain"/>
</dbReference>
<dbReference type="RefSeq" id="XP_017338739.1">
    <property type="nucleotide sequence ID" value="XM_017483250.3"/>
</dbReference>
<reference evidence="9 10" key="2">
    <citation type="submission" date="2025-04" db="UniProtKB">
        <authorList>
            <consortium name="RefSeq"/>
        </authorList>
    </citation>
    <scope>IDENTIFICATION</scope>
    <source>
        <tissue evidence="9 10">Blood</tissue>
    </source>
</reference>
<gene>
    <name evidence="9 10 11 12" type="primary">arhgef15b</name>
</gene>
<dbReference type="PROSITE" id="PS50002">
    <property type="entry name" value="SH3"/>
    <property type="match status" value="1"/>
</dbReference>
<feature type="compositionally biased region" description="Acidic residues" evidence="4">
    <location>
        <begin position="206"/>
        <end position="241"/>
    </location>
</feature>
<feature type="region of interest" description="Disordered" evidence="4">
    <location>
        <begin position="203"/>
        <end position="261"/>
    </location>
</feature>
<dbReference type="CDD" id="cd01221">
    <property type="entry name" value="PH_ephexin"/>
    <property type="match status" value="1"/>
</dbReference>
<dbReference type="InterPro" id="IPR011993">
    <property type="entry name" value="PH-like_dom_sf"/>
</dbReference>
<dbReference type="SUPFAM" id="SSF50044">
    <property type="entry name" value="SH3-domain"/>
    <property type="match status" value="1"/>
</dbReference>
<keyword evidence="8" id="KW-1185">Reference proteome</keyword>
<dbReference type="Gene3D" id="2.30.29.30">
    <property type="entry name" value="Pleckstrin-homology domain (PH domain)/Phosphotyrosine-binding domain (PTB)"/>
    <property type="match status" value="1"/>
</dbReference>
<dbReference type="SUPFAM" id="SSF50729">
    <property type="entry name" value="PH domain-like"/>
    <property type="match status" value="1"/>
</dbReference>
<evidence type="ECO:0000259" key="7">
    <source>
        <dbReference type="PROSITE" id="PS50010"/>
    </source>
</evidence>
<evidence type="ECO:0000256" key="2">
    <source>
        <dbReference type="ARBA" id="ARBA00022658"/>
    </source>
</evidence>
<feature type="region of interest" description="Disordered" evidence="4">
    <location>
        <begin position="336"/>
        <end position="358"/>
    </location>
</feature>
<dbReference type="FunFam" id="1.20.900.10:FF:000007">
    <property type="entry name" value="rho guanine nucleotide exchange factor 19"/>
    <property type="match status" value="1"/>
</dbReference>
<reference evidence="8" key="1">
    <citation type="journal article" date="2016" name="Nat. Commun.">
        <title>The channel catfish genome sequence provides insights into the evolution of scale formation in teleosts.</title>
        <authorList>
            <person name="Liu Z."/>
            <person name="Liu S."/>
            <person name="Yao J."/>
            <person name="Bao L."/>
            <person name="Zhang J."/>
            <person name="Li Y."/>
            <person name="Jiang C."/>
            <person name="Sun L."/>
            <person name="Wang R."/>
            <person name="Zhang Y."/>
            <person name="Zhou T."/>
            <person name="Zeng Q."/>
            <person name="Fu Q."/>
            <person name="Gao S."/>
            <person name="Li N."/>
            <person name="Koren S."/>
            <person name="Jiang Y."/>
            <person name="Zimin A."/>
            <person name="Xu P."/>
            <person name="Phillippy A.M."/>
            <person name="Geng X."/>
            <person name="Song L."/>
            <person name="Sun F."/>
            <person name="Li C."/>
            <person name="Wang X."/>
            <person name="Chen A."/>
            <person name="Jin Y."/>
            <person name="Yuan Z."/>
            <person name="Yang Y."/>
            <person name="Tan S."/>
            <person name="Peatman E."/>
            <person name="Lu J."/>
            <person name="Qin Z."/>
            <person name="Dunham R."/>
            <person name="Li Z."/>
            <person name="Sonstegard T."/>
            <person name="Feng J."/>
            <person name="Danzmann R.G."/>
            <person name="Schroeder S."/>
            <person name="Scheffler B."/>
            <person name="Duke M.V."/>
            <person name="Ballard L."/>
            <person name="Kucuktas H."/>
            <person name="Kaltenboeck L."/>
            <person name="Liu H."/>
            <person name="Armbruster J."/>
            <person name="Xie Y."/>
            <person name="Kirby M.L."/>
            <person name="Tian Y."/>
            <person name="Flanagan M.E."/>
            <person name="Mu W."/>
            <person name="Waldbieser G.C."/>
        </authorList>
    </citation>
    <scope>NUCLEOTIDE SEQUENCE [LARGE SCALE GENOMIC DNA]</scope>
    <source>
        <strain evidence="8">SDA103</strain>
    </source>
</reference>
<evidence type="ECO:0000256" key="3">
    <source>
        <dbReference type="PROSITE-ProRule" id="PRU00192"/>
    </source>
</evidence>
<accession>A0A2D0S937</accession>
<organism evidence="8 12">
    <name type="scientific">Ictalurus punctatus</name>
    <name type="common">Channel catfish</name>
    <name type="synonym">Silurus punctatus</name>
    <dbReference type="NCBI Taxonomy" id="7998"/>
    <lineage>
        <taxon>Eukaryota</taxon>
        <taxon>Metazoa</taxon>
        <taxon>Chordata</taxon>
        <taxon>Craniata</taxon>
        <taxon>Vertebrata</taxon>
        <taxon>Euteleostomi</taxon>
        <taxon>Actinopterygii</taxon>
        <taxon>Neopterygii</taxon>
        <taxon>Teleostei</taxon>
        <taxon>Ostariophysi</taxon>
        <taxon>Siluriformes</taxon>
        <taxon>Ictaluridae</taxon>
        <taxon>Ictalurus</taxon>
    </lineage>
</organism>
<feature type="region of interest" description="Disordered" evidence="4">
    <location>
        <begin position="1"/>
        <end position="132"/>
    </location>
</feature>
<evidence type="ECO:0000256" key="4">
    <source>
        <dbReference type="SAM" id="MobiDB-lite"/>
    </source>
</evidence>
<dbReference type="GO" id="GO:0005085">
    <property type="term" value="F:guanyl-nucleotide exchange factor activity"/>
    <property type="evidence" value="ECO:0007669"/>
    <property type="project" value="UniProtKB-KW"/>
</dbReference>
<dbReference type="Pfam" id="PF00169">
    <property type="entry name" value="PH"/>
    <property type="match status" value="1"/>
</dbReference>
<dbReference type="RefSeq" id="XP_017338736.1">
    <property type="nucleotide sequence ID" value="XM_017483247.3"/>
</dbReference>
<dbReference type="SMART" id="SM00326">
    <property type="entry name" value="SH3"/>
    <property type="match status" value="1"/>
</dbReference>
<keyword evidence="1 3" id="KW-0728">SH3 domain</keyword>
<feature type="compositionally biased region" description="Basic and acidic residues" evidence="4">
    <location>
        <begin position="50"/>
        <end position="63"/>
    </location>
</feature>
<evidence type="ECO:0000256" key="1">
    <source>
        <dbReference type="ARBA" id="ARBA00022443"/>
    </source>
</evidence>
<evidence type="ECO:0000313" key="12">
    <source>
        <dbReference type="RefSeq" id="XP_017338740.1"/>
    </source>
</evidence>
<feature type="compositionally biased region" description="Basic residues" evidence="4">
    <location>
        <begin position="77"/>
        <end position="92"/>
    </location>
</feature>
<dbReference type="CDD" id="cd00160">
    <property type="entry name" value="RhoGEF"/>
    <property type="match status" value="1"/>
</dbReference>
<dbReference type="SUPFAM" id="SSF48065">
    <property type="entry name" value="DBL homology domain (DH-domain)"/>
    <property type="match status" value="1"/>
</dbReference>
<dbReference type="PROSITE" id="PS50003">
    <property type="entry name" value="PH_DOMAIN"/>
    <property type="match status" value="1"/>
</dbReference>
<evidence type="ECO:0000313" key="9">
    <source>
        <dbReference type="RefSeq" id="XP_017338736.1"/>
    </source>
</evidence>
<evidence type="ECO:0000259" key="5">
    <source>
        <dbReference type="PROSITE" id="PS50002"/>
    </source>
</evidence>
<dbReference type="Pfam" id="PF00621">
    <property type="entry name" value="RhoGEF"/>
    <property type="match status" value="1"/>
</dbReference>
<dbReference type="Gene3D" id="1.20.900.10">
    <property type="entry name" value="Dbl homology (DH) domain"/>
    <property type="match status" value="1"/>
</dbReference>
<dbReference type="AlphaFoldDB" id="A0A2D0S937"/>
<dbReference type="SMART" id="SM00233">
    <property type="entry name" value="PH"/>
    <property type="match status" value="1"/>
</dbReference>
<feature type="compositionally biased region" description="Basic and acidic residues" evidence="4">
    <location>
        <begin position="249"/>
        <end position="261"/>
    </location>
</feature>
<dbReference type="InterPro" id="IPR001452">
    <property type="entry name" value="SH3_domain"/>
</dbReference>
<dbReference type="InterPro" id="IPR047271">
    <property type="entry name" value="Ephexin-like"/>
</dbReference>
<feature type="domain" description="PH" evidence="6">
    <location>
        <begin position="748"/>
        <end position="860"/>
    </location>
</feature>
<proteinExistence type="predicted"/>
<keyword evidence="2" id="KW-0344">Guanine-nucleotide releasing factor</keyword>
<dbReference type="PANTHER" id="PTHR12845:SF7">
    <property type="entry name" value="RHO GUANINE NUCLEOTIDE EXCHANGE FACTOR 15"/>
    <property type="match status" value="1"/>
</dbReference>
<dbReference type="CTD" id="555489"/>
<dbReference type="PROSITE" id="PS50010">
    <property type="entry name" value="DH_2"/>
    <property type="match status" value="1"/>
</dbReference>
<dbReference type="RefSeq" id="XP_017338740.1">
    <property type="nucleotide sequence ID" value="XM_017483251.3"/>
</dbReference>
<evidence type="ECO:0000313" key="10">
    <source>
        <dbReference type="RefSeq" id="XP_017338738.1"/>
    </source>
</evidence>
<evidence type="ECO:0000313" key="8">
    <source>
        <dbReference type="Proteomes" id="UP000221080"/>
    </source>
</evidence>
<dbReference type="Pfam" id="PF00018">
    <property type="entry name" value="SH3_1"/>
    <property type="match status" value="1"/>
</dbReference>
<feature type="domain" description="SH3" evidence="5">
    <location>
        <begin position="873"/>
        <end position="934"/>
    </location>
</feature>
<dbReference type="PANTHER" id="PTHR12845">
    <property type="entry name" value="GUANINE NUCLEOTIDE EXCHANGE FACTOR"/>
    <property type="match status" value="1"/>
</dbReference>
<dbReference type="InterPro" id="IPR035899">
    <property type="entry name" value="DBL_dom_sf"/>
</dbReference>
<dbReference type="Proteomes" id="UP000221080">
    <property type="component" value="Chromosome 13"/>
</dbReference>
<name>A0A2D0S937_ICTPU</name>
<feature type="region of interest" description="Disordered" evidence="4">
    <location>
        <begin position="474"/>
        <end position="505"/>
    </location>
</feature>
<evidence type="ECO:0000313" key="11">
    <source>
        <dbReference type="RefSeq" id="XP_017338739.1"/>
    </source>
</evidence>
<dbReference type="CDD" id="cd11793">
    <property type="entry name" value="SH3_ephexin1_like"/>
    <property type="match status" value="1"/>
</dbReference>
<dbReference type="InterPro" id="IPR047270">
    <property type="entry name" value="PH_ephexin"/>
</dbReference>
<dbReference type="InterPro" id="IPR036028">
    <property type="entry name" value="SH3-like_dom_sf"/>
</dbReference>
<protein>
    <submittedName>
        <fullName evidence="9 10">Rho guanine nucleotide exchange factor 15 isoform X1</fullName>
    </submittedName>
</protein>
<dbReference type="KEGG" id="ipu:108273756"/>
<sequence>MLARTNMSTPEAARPPPKPELKQKPRIPSKPDANTSAGTNRDMLNKNNGKVHEIVSKFNHHDAQPPAAGPADETGGKKKPKRAPTVKPKPKARSVPQVRAEQAPPLPLKQRQSQRKDAEQNSCAVSRDVTDGRQSEIAIDVRSFCGKTSALPYFLSYEAPDGKEFEQQSARSSSDLEPRCEKSCTCVCHLQRPGMKLAWVRISEKEQEEEEVKQTDEDVVNEEESESDDDDDDDDEEEELDMFQSASSESDHSLNESQDANKTRFKATLSIIERQLRRKSDPGPKAVLQSINSLPQHPQLLTKTHSASEQENIYEATIDLIVPPRETIKNTSTTPEIHIQDKSPPAIPPRMPLDKTKGRCVPRRVPLSSGAFQIPKLPSVDLGSSERLQPIRAPPPPPTRCLSNLSLTCKGEDDQSCSGDAENKEQRRSTGLARQKSVDMEAHMPEDLLYQIYTETFISREIRRQTVCRSISKTSADYPMDHGPPRLSTGSGAGSEGLRSSPISTQRTLWQDQPMVLESGILNTITPEECKYQESMFEVLTSEVSYLRSLRVLTDHFMESRELSENLINRDKKTLFSNILRIREVSEKFLKDLENRLDESLLLTDICDIINYHAQHNFPAYIDYIRNQIYQEKTFSSLMQSNVGFATVIAQLQEAPICQRLPFTSFLLLPFQRITRIKILTENILKRTAVGTKQEEMASKALAAVSKIIDECNTQVGKMKQMEELIEINKTLEFDKLKAVPIISQTRFLEKRGELHELAKGATLFNIKPKFTPVYLFLFNDLLVVATKKGSERYVVIDHAHRSLVQVHAMGEQAMSVNLENCFCLTLLENHQGRMMERLFKAPSESDMHRWLAAFPNPEDPNREQEEVIYEDWDCPQVQCVEQYVATQADELNLDPPEIINVIRKTNEGWYEGIRLSDGQKGWFPVKNVLEITSEHMRRRNLRERYRVIQAAGAMTEKTRSGS</sequence>